<evidence type="ECO:0000256" key="3">
    <source>
        <dbReference type="ARBA" id="ARBA00022741"/>
    </source>
</evidence>
<evidence type="ECO:0000256" key="1">
    <source>
        <dbReference type="ARBA" id="ARBA00004340"/>
    </source>
</evidence>
<keyword evidence="2" id="KW-0235">DNA replication</keyword>
<evidence type="ECO:0000256" key="4">
    <source>
        <dbReference type="ARBA" id="ARBA00022840"/>
    </source>
</evidence>
<accession>A0A8E7G283</accession>
<reference evidence="7" key="2">
    <citation type="journal article" date="2022" name="Gigascience">
        <title>Parvovirus dark matter in the cloaca of wild birds.</title>
        <authorList>
            <person name="Dai Z."/>
            <person name="Wang H."/>
            <person name="Wu H."/>
            <person name="Zhang Q."/>
            <person name="Ji L."/>
            <person name="Wang X."/>
            <person name="Shen Q."/>
            <person name="Yang S."/>
            <person name="Ma X."/>
            <person name="Shan T."/>
            <person name="Zhang W."/>
        </authorList>
    </citation>
    <scope>NUCLEOTIDE SEQUENCE</scope>
    <source>
        <strain evidence="7">Swa134par017</strain>
    </source>
</reference>
<dbReference type="GO" id="GO:0005524">
    <property type="term" value="F:ATP binding"/>
    <property type="evidence" value="ECO:0007669"/>
    <property type="project" value="UniProtKB-KW"/>
</dbReference>
<evidence type="ECO:0000256" key="5">
    <source>
        <dbReference type="SAM" id="MobiDB-lite"/>
    </source>
</evidence>
<reference evidence="7" key="1">
    <citation type="submission" date="2020-09" db="EMBL/GenBank/DDBJ databases">
        <authorList>
            <person name="Dai Z."/>
            <person name="Yang S."/>
            <person name="Zhang W."/>
        </authorList>
    </citation>
    <scope>NUCLEOTIDE SEQUENCE</scope>
    <source>
        <strain evidence="7">Swa134par017</strain>
    </source>
</reference>
<evidence type="ECO:0000256" key="2">
    <source>
        <dbReference type="ARBA" id="ARBA00022705"/>
    </source>
</evidence>
<feature type="compositionally biased region" description="Basic and acidic residues" evidence="5">
    <location>
        <begin position="18"/>
        <end position="31"/>
    </location>
</feature>
<organism evidence="7">
    <name type="scientific">Cecropis daurica ambidensovirus</name>
    <dbReference type="NCBI Taxonomy" id="2794443"/>
    <lineage>
        <taxon>Viruses</taxon>
        <taxon>Monodnaviria</taxon>
        <taxon>Shotokuvirae</taxon>
        <taxon>Cossaviricota</taxon>
        <taxon>Quintoviricetes</taxon>
        <taxon>Piccovirales</taxon>
        <taxon>Parvoviridae</taxon>
        <taxon>Densovirinae</taxon>
        <taxon>Ambidensovirus</taxon>
    </lineage>
</organism>
<proteinExistence type="predicted"/>
<dbReference type="Pfam" id="PF01057">
    <property type="entry name" value="Parvo_NS1"/>
    <property type="match status" value="1"/>
</dbReference>
<sequence>MVRSENIGSDSECQQPENSRKSRRAADDDSHGLYGKKSRGTGKYNYIKSQTKALLLKYYCSPVSSIRDIKEFRDNDILSDPKNKDYLQSAFDDFGKDRNDMSLRDIYNILTTEGCKPVFIQSMQYGDIEESSDWIDDLLKFQFDEDDEQICHFLNSLVDVLDKKLPKCNALSVISAPNAGKNFFFDMVFALCLNYGQLGQANKYNVFAFQEAPNKRVLLWNEPNYEASLTDVIKMMMGGDPYTVRVKNQMDAHVRRTPVIILSNKCVPFMSDSAFATRIVQFRWKTAPQLKEIEIKPNPMCLFNIFNKYNIQF</sequence>
<keyword evidence="4" id="KW-0067">ATP-binding</keyword>
<keyword evidence="3" id="KW-0547">Nucleotide-binding</keyword>
<dbReference type="GO" id="GO:0043657">
    <property type="term" value="C:host cell"/>
    <property type="evidence" value="ECO:0007669"/>
    <property type="project" value="UniProtKB-SubCell"/>
</dbReference>
<feature type="region of interest" description="Disordered" evidence="5">
    <location>
        <begin position="1"/>
        <end position="36"/>
    </location>
</feature>
<dbReference type="GO" id="GO:0006260">
    <property type="term" value="P:DNA replication"/>
    <property type="evidence" value="ECO:0007669"/>
    <property type="project" value="UniProtKB-KW"/>
</dbReference>
<comment type="subcellular location">
    <subcellularLocation>
        <location evidence="1">Host cell</location>
    </subcellularLocation>
</comment>
<evidence type="ECO:0000259" key="6">
    <source>
        <dbReference type="Pfam" id="PF01057"/>
    </source>
</evidence>
<feature type="domain" description="Parvovirus non-structural protein 1 helicase" evidence="6">
    <location>
        <begin position="157"/>
        <end position="273"/>
    </location>
</feature>
<evidence type="ECO:0000313" key="7">
    <source>
        <dbReference type="EMBL" id="QVW56833.1"/>
    </source>
</evidence>
<protein>
    <submittedName>
        <fullName evidence="7">Nonstructural protein NS1</fullName>
    </submittedName>
</protein>
<dbReference type="InterPro" id="IPR001257">
    <property type="entry name" value="Parvovirus_NS1_helicase"/>
</dbReference>
<dbReference type="EMBL" id="MW046573">
    <property type="protein sequence ID" value="QVW56833.1"/>
    <property type="molecule type" value="Genomic_DNA"/>
</dbReference>
<dbReference type="GO" id="GO:0019079">
    <property type="term" value="P:viral genome replication"/>
    <property type="evidence" value="ECO:0007669"/>
    <property type="project" value="InterPro"/>
</dbReference>
<name>A0A8E7G283_9VIRU</name>
<feature type="compositionally biased region" description="Polar residues" evidence="5">
    <location>
        <begin position="1"/>
        <end position="17"/>
    </location>
</feature>